<dbReference type="EMBL" id="CP122979">
    <property type="protein sequence ID" value="WGI36723.1"/>
    <property type="molecule type" value="Genomic_DNA"/>
</dbReference>
<dbReference type="RefSeq" id="WP_280102025.1">
    <property type="nucleotide sequence ID" value="NZ_CP122979.1"/>
</dbReference>
<accession>A0ABY8LWN9</accession>
<dbReference type="Proteomes" id="UP001179842">
    <property type="component" value="Chromosome"/>
</dbReference>
<reference evidence="1" key="1">
    <citation type="submission" date="2023-04" db="EMBL/GenBank/DDBJ databases">
        <title>Completed genome of Mycoplasma lagogenitalium type strain 12MS.</title>
        <authorList>
            <person name="Spergser J."/>
        </authorList>
    </citation>
    <scope>NUCLEOTIDE SEQUENCE</scope>
    <source>
        <strain evidence="1">12MS</strain>
    </source>
</reference>
<dbReference type="PROSITE" id="PS00092">
    <property type="entry name" value="N6_MTASE"/>
    <property type="match status" value="1"/>
</dbReference>
<dbReference type="InterPro" id="IPR002052">
    <property type="entry name" value="DNA_methylase_N6_adenine_CS"/>
</dbReference>
<dbReference type="SUPFAM" id="SSF53335">
    <property type="entry name" value="S-adenosyl-L-methionine-dependent methyltransferases"/>
    <property type="match status" value="1"/>
</dbReference>
<evidence type="ECO:0008006" key="3">
    <source>
        <dbReference type="Google" id="ProtNLM"/>
    </source>
</evidence>
<gene>
    <name evidence="1" type="ORF">QEG99_00335</name>
</gene>
<sequence>MQKILKGQFFTEKNVFINNKIFKKFMKENNLWNKKILEPFAGKNNLINFLLKENPELNFCSYDLEPKNEKVIKNDSINNWFYKNFDLVITNPPYLSKHSAHRMKLSVDFKIYDDLYKLSLDKCISNVKYTIAIIPTTLINSNRKEDQKLINKLLIFQLLPYKNNFSDTEHPVALAYFNNEKNDSDFLLYEHNKLIGSYRQLKTKEKEILKLKNNLKIKFNVKNGNICINTSDNTKDKANIKFHKSNWKNDQEVKSTDRHKVKLLIQDIEINDEIIDKLNNKINELRNNNCDYLWSSFKGVSKDGYFRKRLDFNRIKKIINSTL</sequence>
<evidence type="ECO:0000313" key="1">
    <source>
        <dbReference type="EMBL" id="WGI36723.1"/>
    </source>
</evidence>
<proteinExistence type="predicted"/>
<keyword evidence="2" id="KW-1185">Reference proteome</keyword>
<dbReference type="InterPro" id="IPR029063">
    <property type="entry name" value="SAM-dependent_MTases_sf"/>
</dbReference>
<name>A0ABY8LWN9_9BACT</name>
<dbReference type="Gene3D" id="3.40.50.150">
    <property type="entry name" value="Vaccinia Virus protein VP39"/>
    <property type="match status" value="1"/>
</dbReference>
<evidence type="ECO:0000313" key="2">
    <source>
        <dbReference type="Proteomes" id="UP001179842"/>
    </source>
</evidence>
<organism evidence="1 2">
    <name type="scientific">Mesomycoplasma lagogenitalium</name>
    <dbReference type="NCBI Taxonomy" id="171286"/>
    <lineage>
        <taxon>Bacteria</taxon>
        <taxon>Bacillati</taxon>
        <taxon>Mycoplasmatota</taxon>
        <taxon>Mycoplasmoidales</taxon>
        <taxon>Metamycoplasmataceae</taxon>
        <taxon>Mesomycoplasma</taxon>
    </lineage>
</organism>
<protein>
    <recommendedName>
        <fullName evidence="3">Site-specific DNA-methyltransferase (adenine-specific)</fullName>
    </recommendedName>
</protein>